<dbReference type="RefSeq" id="WP_100757294.1">
    <property type="nucleotide sequence ID" value="NZ_NPDT01000001.1"/>
</dbReference>
<gene>
    <name evidence="1" type="ORF">CH371_00820</name>
</gene>
<evidence type="ECO:0000313" key="2">
    <source>
        <dbReference type="Proteomes" id="UP000231912"/>
    </source>
</evidence>
<dbReference type="Proteomes" id="UP000231912">
    <property type="component" value="Unassembled WGS sequence"/>
</dbReference>
<sequence length="207" mass="23651">MLQKKLDPIRGKKAEIFVEVLDPEADWVDALLSNFVIQDDRAMLVRLSSRYYLVFVRVKNKTVNREVLRLADLEFEHEGEPFRPLPWGDYPKDLSCLNWKGNLKNFYNVGVATLTTVFIVGAIAACAKEGNCEGVRHIGTALDLSQSGETDMAKVLSNPIFTTRLEFWNERDPWIVNPGTDKEFFILYPKSWTDNLGSRTLMSPNCF</sequence>
<proteinExistence type="predicted"/>
<accession>A0A2M9ZE87</accession>
<organism evidence="1 2">
    <name type="scientific">Leptospira wolffii</name>
    <dbReference type="NCBI Taxonomy" id="409998"/>
    <lineage>
        <taxon>Bacteria</taxon>
        <taxon>Pseudomonadati</taxon>
        <taxon>Spirochaetota</taxon>
        <taxon>Spirochaetia</taxon>
        <taxon>Leptospirales</taxon>
        <taxon>Leptospiraceae</taxon>
        <taxon>Leptospira</taxon>
    </lineage>
</organism>
<reference evidence="1 2" key="1">
    <citation type="submission" date="2017-07" db="EMBL/GenBank/DDBJ databases">
        <title>Leptospira spp. isolated from tropical soils.</title>
        <authorList>
            <person name="Thibeaux R."/>
            <person name="Iraola G."/>
            <person name="Ferres I."/>
            <person name="Bierque E."/>
            <person name="Girault D."/>
            <person name="Soupe-Gilbert M.-E."/>
            <person name="Picardeau M."/>
            <person name="Goarant C."/>
        </authorList>
    </citation>
    <scope>NUCLEOTIDE SEQUENCE [LARGE SCALE GENOMIC DNA]</scope>
    <source>
        <strain evidence="1 2">FH2-C-A2</strain>
    </source>
</reference>
<evidence type="ECO:0000313" key="1">
    <source>
        <dbReference type="EMBL" id="PJZ66684.1"/>
    </source>
</evidence>
<comment type="caution">
    <text evidence="1">The sequence shown here is derived from an EMBL/GenBank/DDBJ whole genome shotgun (WGS) entry which is preliminary data.</text>
</comment>
<dbReference type="AlphaFoldDB" id="A0A2M9ZE87"/>
<dbReference type="EMBL" id="NPDT01000001">
    <property type="protein sequence ID" value="PJZ66684.1"/>
    <property type="molecule type" value="Genomic_DNA"/>
</dbReference>
<name>A0A2M9ZE87_9LEPT</name>
<protein>
    <submittedName>
        <fullName evidence="1">Uncharacterized protein</fullName>
    </submittedName>
</protein>